<name>A0ABY7EDW8_MYAAR</name>
<keyword evidence="2" id="KW-1185">Reference proteome</keyword>
<feature type="non-terminal residue" evidence="1">
    <location>
        <position position="1"/>
    </location>
</feature>
<dbReference type="InterPro" id="IPR013083">
    <property type="entry name" value="Znf_RING/FYVE/PHD"/>
</dbReference>
<gene>
    <name evidence="1" type="ORF">MAR_017085</name>
</gene>
<organism evidence="1 2">
    <name type="scientific">Mya arenaria</name>
    <name type="common">Soft-shell clam</name>
    <dbReference type="NCBI Taxonomy" id="6604"/>
    <lineage>
        <taxon>Eukaryota</taxon>
        <taxon>Metazoa</taxon>
        <taxon>Spiralia</taxon>
        <taxon>Lophotrochozoa</taxon>
        <taxon>Mollusca</taxon>
        <taxon>Bivalvia</taxon>
        <taxon>Autobranchia</taxon>
        <taxon>Heteroconchia</taxon>
        <taxon>Euheterodonta</taxon>
        <taxon>Imparidentia</taxon>
        <taxon>Neoheterodontei</taxon>
        <taxon>Myida</taxon>
        <taxon>Myoidea</taxon>
        <taxon>Myidae</taxon>
        <taxon>Mya</taxon>
    </lineage>
</organism>
<reference evidence="1" key="1">
    <citation type="submission" date="2022-11" db="EMBL/GenBank/DDBJ databases">
        <title>Centuries of genome instability and evolution in soft-shell clam transmissible cancer (bioRxiv).</title>
        <authorList>
            <person name="Hart S.F.M."/>
            <person name="Yonemitsu M.A."/>
            <person name="Giersch R.M."/>
            <person name="Beal B.F."/>
            <person name="Arriagada G."/>
            <person name="Davis B.W."/>
            <person name="Ostrander E.A."/>
            <person name="Goff S.P."/>
            <person name="Metzger M.J."/>
        </authorList>
    </citation>
    <scope>NUCLEOTIDE SEQUENCE</scope>
    <source>
        <strain evidence="1">MELC-2E11</strain>
        <tissue evidence="1">Siphon/mantle</tissue>
    </source>
</reference>
<sequence>MKHEAEWGRGGWSSYYNVGVEGMPYVRGVGVAGCSKCKKCMHSDCVNIAEAELPSWSTKHARFFCPKCVFSGDEYNAGSALL</sequence>
<dbReference type="EMBL" id="CP111017">
    <property type="protein sequence ID" value="WAR07127.1"/>
    <property type="molecule type" value="Genomic_DNA"/>
</dbReference>
<proteinExistence type="predicted"/>
<protein>
    <recommendedName>
        <fullName evidence="3">PHD-type domain-containing protein</fullName>
    </recommendedName>
</protein>
<dbReference type="InterPro" id="IPR011011">
    <property type="entry name" value="Znf_FYVE_PHD"/>
</dbReference>
<accession>A0ABY7EDW8</accession>
<dbReference type="SUPFAM" id="SSF57903">
    <property type="entry name" value="FYVE/PHD zinc finger"/>
    <property type="match status" value="1"/>
</dbReference>
<evidence type="ECO:0000313" key="2">
    <source>
        <dbReference type="Proteomes" id="UP001164746"/>
    </source>
</evidence>
<evidence type="ECO:0008006" key="3">
    <source>
        <dbReference type="Google" id="ProtNLM"/>
    </source>
</evidence>
<dbReference type="Gene3D" id="3.30.40.10">
    <property type="entry name" value="Zinc/RING finger domain, C3HC4 (zinc finger)"/>
    <property type="match status" value="1"/>
</dbReference>
<dbReference type="Proteomes" id="UP001164746">
    <property type="component" value="Chromosome 6"/>
</dbReference>
<evidence type="ECO:0000313" key="1">
    <source>
        <dbReference type="EMBL" id="WAR07127.1"/>
    </source>
</evidence>